<dbReference type="EMBL" id="JAAKZY010000367">
    <property type="protein sequence ID" value="NGO15349.1"/>
    <property type="molecule type" value="Genomic_DNA"/>
</dbReference>
<evidence type="ECO:0000259" key="1">
    <source>
        <dbReference type="Pfam" id="PF04149"/>
    </source>
</evidence>
<sequence>MREYDLSNARWRKSSYSGGEDGESCVEVAYDFPGTARWRKSSHSGGSGGEDCVEVADGVPGIVPVRDSKVTDGPVLVIGAAAWTDFIGAVAE</sequence>
<dbReference type="Pfam" id="PF04149">
    <property type="entry name" value="DUF397"/>
    <property type="match status" value="2"/>
</dbReference>
<reference evidence="2 3" key="1">
    <citation type="submission" date="2020-02" db="EMBL/GenBank/DDBJ databases">
        <title>Whole-genome analyses of novel actinobacteria.</title>
        <authorList>
            <person name="Sahin N."/>
            <person name="Gencbay T."/>
        </authorList>
    </citation>
    <scope>NUCLEOTIDE SEQUENCE [LARGE SCALE GENOMIC DNA]</scope>
    <source>
        <strain evidence="2 3">HC44</strain>
    </source>
</reference>
<name>A0A6G4VMJ7_9ACTN</name>
<evidence type="ECO:0000313" key="2">
    <source>
        <dbReference type="EMBL" id="NGO15349.1"/>
    </source>
</evidence>
<proteinExistence type="predicted"/>
<organism evidence="2 3">
    <name type="scientific">Streptomyces scabichelini</name>
    <dbReference type="NCBI Taxonomy" id="2711217"/>
    <lineage>
        <taxon>Bacteria</taxon>
        <taxon>Bacillati</taxon>
        <taxon>Actinomycetota</taxon>
        <taxon>Actinomycetes</taxon>
        <taxon>Kitasatosporales</taxon>
        <taxon>Streptomycetaceae</taxon>
        <taxon>Streptomyces</taxon>
    </lineage>
</organism>
<dbReference type="AlphaFoldDB" id="A0A6G4VMJ7"/>
<dbReference type="InterPro" id="IPR007278">
    <property type="entry name" value="DUF397"/>
</dbReference>
<gene>
    <name evidence="2" type="ORF">G5C60_49180</name>
</gene>
<dbReference type="Proteomes" id="UP000472335">
    <property type="component" value="Unassembled WGS sequence"/>
</dbReference>
<dbReference type="RefSeq" id="WP_165270571.1">
    <property type="nucleotide sequence ID" value="NZ_JAAKZY010000367.1"/>
</dbReference>
<evidence type="ECO:0000313" key="3">
    <source>
        <dbReference type="Proteomes" id="UP000472335"/>
    </source>
</evidence>
<keyword evidence="3" id="KW-1185">Reference proteome</keyword>
<protein>
    <submittedName>
        <fullName evidence="2">DUF397 domain-containing protein</fullName>
    </submittedName>
</protein>
<comment type="caution">
    <text evidence="2">The sequence shown here is derived from an EMBL/GenBank/DDBJ whole genome shotgun (WGS) entry which is preliminary data.</text>
</comment>
<accession>A0A6G4VMJ7</accession>
<feature type="domain" description="DUF397" evidence="1">
    <location>
        <begin position="36"/>
        <end position="90"/>
    </location>
</feature>
<feature type="domain" description="DUF397" evidence="1">
    <location>
        <begin position="9"/>
        <end position="29"/>
    </location>
</feature>